<proteinExistence type="predicted"/>
<gene>
    <name evidence="2" type="ORF">MVEN_01381700</name>
</gene>
<dbReference type="AlphaFoldDB" id="A0A8H6XYC6"/>
<organism evidence="2 3">
    <name type="scientific">Mycena venus</name>
    <dbReference type="NCBI Taxonomy" id="2733690"/>
    <lineage>
        <taxon>Eukaryota</taxon>
        <taxon>Fungi</taxon>
        <taxon>Dikarya</taxon>
        <taxon>Basidiomycota</taxon>
        <taxon>Agaricomycotina</taxon>
        <taxon>Agaricomycetes</taxon>
        <taxon>Agaricomycetidae</taxon>
        <taxon>Agaricales</taxon>
        <taxon>Marasmiineae</taxon>
        <taxon>Mycenaceae</taxon>
        <taxon>Mycena</taxon>
    </lineage>
</organism>
<feature type="region of interest" description="Disordered" evidence="1">
    <location>
        <begin position="17"/>
        <end position="52"/>
    </location>
</feature>
<name>A0A8H6XYC6_9AGAR</name>
<accession>A0A8H6XYC6</accession>
<protein>
    <submittedName>
        <fullName evidence="2">Uncharacterized protein</fullName>
    </submittedName>
</protein>
<evidence type="ECO:0000313" key="2">
    <source>
        <dbReference type="EMBL" id="KAF7348636.1"/>
    </source>
</evidence>
<evidence type="ECO:0000256" key="1">
    <source>
        <dbReference type="SAM" id="MobiDB-lite"/>
    </source>
</evidence>
<dbReference type="Proteomes" id="UP000620124">
    <property type="component" value="Unassembled WGS sequence"/>
</dbReference>
<dbReference type="OrthoDB" id="3067877at2759"/>
<evidence type="ECO:0000313" key="3">
    <source>
        <dbReference type="Proteomes" id="UP000620124"/>
    </source>
</evidence>
<reference evidence="2" key="1">
    <citation type="submission" date="2020-05" db="EMBL/GenBank/DDBJ databases">
        <title>Mycena genomes resolve the evolution of fungal bioluminescence.</title>
        <authorList>
            <person name="Tsai I.J."/>
        </authorList>
    </citation>
    <scope>NUCLEOTIDE SEQUENCE</scope>
    <source>
        <strain evidence="2">CCC161011</strain>
    </source>
</reference>
<feature type="compositionally biased region" description="Basic and acidic residues" evidence="1">
    <location>
        <begin position="33"/>
        <end position="45"/>
    </location>
</feature>
<keyword evidence="3" id="KW-1185">Reference proteome</keyword>
<dbReference type="EMBL" id="JACAZI010000011">
    <property type="protein sequence ID" value="KAF7348636.1"/>
    <property type="molecule type" value="Genomic_DNA"/>
</dbReference>
<sequence length="114" mass="12826">MFSRRWFTSFMQSQSFSSREISHDTGSGQGDAPHNEVDTVEHSPETTRPYHPADAINKHLLSLSSRGIVTAVTHDDEWISVLREDDETVPAESELLKRICDKYTTRVTSGGAYL</sequence>
<comment type="caution">
    <text evidence="2">The sequence shown here is derived from an EMBL/GenBank/DDBJ whole genome shotgun (WGS) entry which is preliminary data.</text>
</comment>